<evidence type="ECO:0000256" key="1">
    <source>
        <dbReference type="SAM" id="Coils"/>
    </source>
</evidence>
<dbReference type="SMART" id="SM00052">
    <property type="entry name" value="EAL"/>
    <property type="match status" value="1"/>
</dbReference>
<dbReference type="Gene3D" id="3.20.20.450">
    <property type="entry name" value="EAL domain"/>
    <property type="match status" value="1"/>
</dbReference>
<sequence>MGYFKIDQSVGILILSTVIVLVIVFIILCFRVKKVKQTYRMLEQDNDKLKDKNRELEEMYNSTLSSLSDLTVKYEELNKNKESMKKLAYTDYLTELPNRTAFTEMLDNIMLTLRSEETIAVMDIDIDNFKNINDSLGHSYGDELLIDVTYRLKQVMDENDYLARIGGDEFILLSQNLKDTLAYEEKIKKIKNVFSYPFVLSTKEYFVTVSIGVAFAPKDGKTSQILIKNVDSAMYVAKANGKNTHAYFDYSYNQKLTEKIETQSELRKALERDEFVLYYQAQMDLSTKKVVGFEALIRWQHPTKGLIYPNDFISIAEETGLIIPIGQWVLKTACTQLKQWSEDYPGINMAVNLSARQFKDKDLVKLVCDVIHETGINPNNLELEITETIALDDIEYTISTIKELRMIGVSFSLDDFGTGYSSMNYLKRLPVSNLKIDKSFLDTVMEDSCDQKIIQTIITLARNLNLYVIAEGVESFDQESFLKESQCNKAQGYLYSKPVPKELAISFLEKQGGSF</sequence>
<feature type="domain" description="GGDEF" evidence="4">
    <location>
        <begin position="117"/>
        <end position="250"/>
    </location>
</feature>
<name>A0A839JY99_9FIRM</name>
<dbReference type="PANTHER" id="PTHR44757:SF2">
    <property type="entry name" value="BIOFILM ARCHITECTURE MAINTENANCE PROTEIN MBAA"/>
    <property type="match status" value="1"/>
</dbReference>
<feature type="domain" description="EAL" evidence="3">
    <location>
        <begin position="259"/>
        <end position="512"/>
    </location>
</feature>
<dbReference type="InterPro" id="IPR043128">
    <property type="entry name" value="Rev_trsase/Diguanyl_cyclase"/>
</dbReference>
<dbReference type="InterPro" id="IPR000160">
    <property type="entry name" value="GGDEF_dom"/>
</dbReference>
<dbReference type="CDD" id="cd01949">
    <property type="entry name" value="GGDEF"/>
    <property type="match status" value="1"/>
</dbReference>
<keyword evidence="2" id="KW-1133">Transmembrane helix</keyword>
<dbReference type="InterPro" id="IPR052155">
    <property type="entry name" value="Biofilm_reg_signaling"/>
</dbReference>
<evidence type="ECO:0000313" key="6">
    <source>
        <dbReference type="Proteomes" id="UP000574276"/>
    </source>
</evidence>
<evidence type="ECO:0000259" key="3">
    <source>
        <dbReference type="PROSITE" id="PS50883"/>
    </source>
</evidence>
<dbReference type="AlphaFoldDB" id="A0A839JY99"/>
<organism evidence="5 6">
    <name type="scientific">Variimorphobacter saccharofermentans</name>
    <dbReference type="NCBI Taxonomy" id="2755051"/>
    <lineage>
        <taxon>Bacteria</taxon>
        <taxon>Bacillati</taxon>
        <taxon>Bacillota</taxon>
        <taxon>Clostridia</taxon>
        <taxon>Lachnospirales</taxon>
        <taxon>Lachnospiraceae</taxon>
        <taxon>Variimorphobacter</taxon>
    </lineage>
</organism>
<feature type="coiled-coil region" evidence="1">
    <location>
        <begin position="32"/>
        <end position="87"/>
    </location>
</feature>
<dbReference type="Gene3D" id="3.30.70.270">
    <property type="match status" value="1"/>
</dbReference>
<dbReference type="InterPro" id="IPR001633">
    <property type="entry name" value="EAL_dom"/>
</dbReference>
<dbReference type="FunFam" id="3.20.20.450:FF:000001">
    <property type="entry name" value="Cyclic di-GMP phosphodiesterase yahA"/>
    <property type="match status" value="1"/>
</dbReference>
<dbReference type="InterPro" id="IPR029787">
    <property type="entry name" value="Nucleotide_cyclase"/>
</dbReference>
<dbReference type="RefSeq" id="WP_228352039.1">
    <property type="nucleotide sequence ID" value="NZ_JACEGA010000001.1"/>
</dbReference>
<dbReference type="Pfam" id="PF00990">
    <property type="entry name" value="GGDEF"/>
    <property type="match status" value="1"/>
</dbReference>
<protein>
    <submittedName>
        <fullName evidence="5">EAL domain-containing protein</fullName>
    </submittedName>
</protein>
<keyword evidence="1" id="KW-0175">Coiled coil</keyword>
<dbReference type="SUPFAM" id="SSF55073">
    <property type="entry name" value="Nucleotide cyclase"/>
    <property type="match status" value="1"/>
</dbReference>
<proteinExistence type="predicted"/>
<dbReference type="Pfam" id="PF00563">
    <property type="entry name" value="EAL"/>
    <property type="match status" value="1"/>
</dbReference>
<dbReference type="EMBL" id="JACEGA010000001">
    <property type="protein sequence ID" value="MBB2182314.1"/>
    <property type="molecule type" value="Genomic_DNA"/>
</dbReference>
<dbReference type="PANTHER" id="PTHR44757">
    <property type="entry name" value="DIGUANYLATE CYCLASE DGCP"/>
    <property type="match status" value="1"/>
</dbReference>
<keyword evidence="2" id="KW-0472">Membrane</keyword>
<evidence type="ECO:0000256" key="2">
    <source>
        <dbReference type="SAM" id="Phobius"/>
    </source>
</evidence>
<dbReference type="SUPFAM" id="SSF141868">
    <property type="entry name" value="EAL domain-like"/>
    <property type="match status" value="1"/>
</dbReference>
<evidence type="ECO:0000259" key="4">
    <source>
        <dbReference type="PROSITE" id="PS50887"/>
    </source>
</evidence>
<dbReference type="Proteomes" id="UP000574276">
    <property type="component" value="Unassembled WGS sequence"/>
</dbReference>
<keyword evidence="2" id="KW-0812">Transmembrane</keyword>
<reference evidence="5 6" key="1">
    <citation type="submission" date="2020-07" db="EMBL/GenBank/DDBJ databases">
        <title>Characterization and genome sequencing of isolate MD1, a novel member within the family Lachnospiraceae.</title>
        <authorList>
            <person name="Rettenmaier R."/>
            <person name="Di Bello L."/>
            <person name="Zinser C."/>
            <person name="Scheitz K."/>
            <person name="Liebl W."/>
            <person name="Zverlov V."/>
        </authorList>
    </citation>
    <scope>NUCLEOTIDE SEQUENCE [LARGE SCALE GENOMIC DNA]</scope>
    <source>
        <strain evidence="5 6">MD1</strain>
    </source>
</reference>
<dbReference type="PROSITE" id="PS50883">
    <property type="entry name" value="EAL"/>
    <property type="match status" value="1"/>
</dbReference>
<dbReference type="CDD" id="cd01948">
    <property type="entry name" value="EAL"/>
    <property type="match status" value="1"/>
</dbReference>
<dbReference type="InterPro" id="IPR035919">
    <property type="entry name" value="EAL_sf"/>
</dbReference>
<dbReference type="PROSITE" id="PS50887">
    <property type="entry name" value="GGDEF"/>
    <property type="match status" value="1"/>
</dbReference>
<comment type="caution">
    <text evidence="5">The sequence shown here is derived from an EMBL/GenBank/DDBJ whole genome shotgun (WGS) entry which is preliminary data.</text>
</comment>
<dbReference type="NCBIfam" id="TIGR00254">
    <property type="entry name" value="GGDEF"/>
    <property type="match status" value="1"/>
</dbReference>
<dbReference type="SMART" id="SM00267">
    <property type="entry name" value="GGDEF"/>
    <property type="match status" value="1"/>
</dbReference>
<gene>
    <name evidence="5" type="ORF">H0486_05425</name>
</gene>
<feature type="transmembrane region" description="Helical" evidence="2">
    <location>
        <begin position="12"/>
        <end position="32"/>
    </location>
</feature>
<evidence type="ECO:0000313" key="5">
    <source>
        <dbReference type="EMBL" id="MBB2182314.1"/>
    </source>
</evidence>
<keyword evidence="6" id="KW-1185">Reference proteome</keyword>
<accession>A0A839JY99</accession>